<keyword evidence="6" id="KW-1185">Reference proteome</keyword>
<dbReference type="GO" id="GO:0009265">
    <property type="term" value="P:2'-deoxyribonucleotide biosynthetic process"/>
    <property type="evidence" value="ECO:0007669"/>
    <property type="project" value="TreeGrafter"/>
</dbReference>
<keyword evidence="1 3" id="KW-0547">Nucleotide-binding</keyword>
<evidence type="ECO:0000256" key="3">
    <source>
        <dbReference type="PROSITE-ProRule" id="PRU00492"/>
    </source>
</evidence>
<reference evidence="5 6" key="1">
    <citation type="submission" date="2017-01" db="EMBL/GenBank/DDBJ databases">
        <authorList>
            <person name="Mah S.A."/>
            <person name="Swanson W.J."/>
            <person name="Moy G.W."/>
            <person name="Vacquier V.D."/>
        </authorList>
    </citation>
    <scope>NUCLEOTIDE SEQUENCE [LARGE SCALE GENOMIC DNA]</scope>
    <source>
        <strain evidence="5 6">ASpG1</strain>
    </source>
</reference>
<dbReference type="GO" id="GO:0008998">
    <property type="term" value="F:ribonucleoside-triphosphate reductase (thioredoxin) activity"/>
    <property type="evidence" value="ECO:0007669"/>
    <property type="project" value="InterPro"/>
</dbReference>
<dbReference type="GO" id="GO:0031250">
    <property type="term" value="C:anaerobic ribonucleoside-triphosphate reductase complex"/>
    <property type="evidence" value="ECO:0007669"/>
    <property type="project" value="TreeGrafter"/>
</dbReference>
<dbReference type="NCBIfam" id="NF006126">
    <property type="entry name" value="PRK08270.1"/>
    <property type="match status" value="1"/>
</dbReference>
<evidence type="ECO:0000256" key="2">
    <source>
        <dbReference type="ARBA" id="ARBA00022840"/>
    </source>
</evidence>
<dbReference type="EMBL" id="FTMS01000001">
    <property type="protein sequence ID" value="SIP87750.1"/>
    <property type="molecule type" value="Genomic_DNA"/>
</dbReference>
<dbReference type="SUPFAM" id="SSF51998">
    <property type="entry name" value="PFL-like glycyl radical enzymes"/>
    <property type="match status" value="1"/>
</dbReference>
<dbReference type="OrthoDB" id="9804622at2"/>
<dbReference type="PROSITE" id="PS51161">
    <property type="entry name" value="ATP_CONE"/>
    <property type="match status" value="1"/>
</dbReference>
<dbReference type="GO" id="GO:0006260">
    <property type="term" value="P:DNA replication"/>
    <property type="evidence" value="ECO:0007669"/>
    <property type="project" value="InterPro"/>
</dbReference>
<organism evidence="5 6">
    <name type="scientific">Alkalispirochaeta americana</name>
    <dbReference type="NCBI Taxonomy" id="159291"/>
    <lineage>
        <taxon>Bacteria</taxon>
        <taxon>Pseudomonadati</taxon>
        <taxon>Spirochaetota</taxon>
        <taxon>Spirochaetia</taxon>
        <taxon>Spirochaetales</taxon>
        <taxon>Spirochaetaceae</taxon>
        <taxon>Alkalispirochaeta</taxon>
    </lineage>
</organism>
<dbReference type="Pfam" id="PF13597">
    <property type="entry name" value="NRDD"/>
    <property type="match status" value="1"/>
</dbReference>
<feature type="domain" description="ATP-cone" evidence="4">
    <location>
        <begin position="10"/>
        <end position="107"/>
    </location>
</feature>
<dbReference type="Pfam" id="PF03477">
    <property type="entry name" value="ATP-cone"/>
    <property type="match status" value="1"/>
</dbReference>
<accession>A0A1N6N6P5</accession>
<dbReference type="PANTHER" id="PTHR21075">
    <property type="entry name" value="ANAEROBIC RIBONUCLEOSIDE-TRIPHOSPHATE REDUCTASE"/>
    <property type="match status" value="1"/>
</dbReference>
<dbReference type="STRING" id="159291.SAMN05920897_10177"/>
<dbReference type="RefSeq" id="WP_076487313.1">
    <property type="nucleotide sequence ID" value="NZ_FTMS01000001.1"/>
</dbReference>
<evidence type="ECO:0000313" key="6">
    <source>
        <dbReference type="Proteomes" id="UP000186400"/>
    </source>
</evidence>
<dbReference type="InterPro" id="IPR005144">
    <property type="entry name" value="ATP-cone_dom"/>
</dbReference>
<proteinExistence type="predicted"/>
<dbReference type="InterPro" id="IPR012833">
    <property type="entry name" value="NrdD"/>
</dbReference>
<dbReference type="GO" id="GO:0004748">
    <property type="term" value="F:ribonucleoside-diphosphate reductase activity, thioredoxin disulfide as acceptor"/>
    <property type="evidence" value="ECO:0007669"/>
    <property type="project" value="TreeGrafter"/>
</dbReference>
<name>A0A1N6N6P5_9SPIO</name>
<dbReference type="Proteomes" id="UP000186400">
    <property type="component" value="Unassembled WGS sequence"/>
</dbReference>
<evidence type="ECO:0000259" key="4">
    <source>
        <dbReference type="PROSITE" id="PS51161"/>
    </source>
</evidence>
<dbReference type="CDD" id="cd01675">
    <property type="entry name" value="RNR_III"/>
    <property type="match status" value="1"/>
</dbReference>
<keyword evidence="2 3" id="KW-0067">ATP-binding</keyword>
<protein>
    <submittedName>
        <fullName evidence="5">Ribonucleoside-triphosphate reductase class III catalytic subunit</fullName>
    </submittedName>
</protein>
<evidence type="ECO:0000256" key="1">
    <source>
        <dbReference type="ARBA" id="ARBA00022741"/>
    </source>
</evidence>
<dbReference type="NCBIfam" id="TIGR02487">
    <property type="entry name" value="NrdD"/>
    <property type="match status" value="1"/>
</dbReference>
<gene>
    <name evidence="5" type="ORF">SAMN05920897_10177</name>
</gene>
<dbReference type="AlphaFoldDB" id="A0A1N6N6P5"/>
<dbReference type="PANTHER" id="PTHR21075:SF0">
    <property type="entry name" value="ANAEROBIC RIBONUCLEOSIDE-TRIPHOSPHATE REDUCTASE"/>
    <property type="match status" value="1"/>
</dbReference>
<dbReference type="GO" id="GO:0005524">
    <property type="term" value="F:ATP binding"/>
    <property type="evidence" value="ECO:0007669"/>
    <property type="project" value="UniProtKB-UniRule"/>
</dbReference>
<evidence type="ECO:0000313" key="5">
    <source>
        <dbReference type="EMBL" id="SIP87750.1"/>
    </source>
</evidence>
<dbReference type="Gene3D" id="3.20.70.20">
    <property type="match status" value="1"/>
</dbReference>
<sequence>METTTTHLFRSVVKRNGQLEPYDNHKIALAIEKAFKAQNEPISREQLYSMVEDAENRLARHLEGRHPNSAPAIEEIQDVVEETLILSGQVAVAKAYIIYRARHEAIRSTRSLMLDIEHTMDGYLDRSDWRVNENANVNFSLGGLILHNSGTITANYWLRNVYSPAVAEAHRNADFHIHDLSMFSGYCAGWSLRQLIWEGLGGISDKIASKPAKHLGTLVQQMVNFLGVMQNEWAGAQAFSSFDTYLAPFVKVDNLGYDEVKQAIQSFVFGVNTPSRWGSQAPFTNITLDWTVPPDLRDQPAVVGGRVLDFTYNECQEEMDLINRAFLEQMIEGDANGRGFQYPIPTYNITQDFAWETGNARLLFEMTSRYGTPYFQNFLNSNLDPCDVRSMCCRLQLDKRELRKRGGGLFGSDEFTGSIGVVTINLPRIGFLARSETEFFQRLDHLMDLAAESLTMKRKVVNQLMESGLFPYTRRYLRHLNNHFSTIGLVGMNEALRNFMDKDISDPEARSFAGKILDHMRERLVKYQEETGDLFNLEATPAEGTSYRLAKHDTERYPTIITAGDDTPYYTNSSHLPVEHTRDLFDALDIQDELQTKYTGGTVFHAFLGEAIEDWQACASLVRIIAQNYHVPYFTISPTFSVCPSHGYLSGEHHTCPHCGEEAEVYSRIVGYYRSLKNWNKGKRAEFSERETYQIKKGERTALEPHAS</sequence>